<proteinExistence type="predicted"/>
<evidence type="ECO:0000313" key="2">
    <source>
        <dbReference type="Proteomes" id="UP000178059"/>
    </source>
</evidence>
<dbReference type="Proteomes" id="UP000178059">
    <property type="component" value="Unassembled WGS sequence"/>
</dbReference>
<protein>
    <submittedName>
        <fullName evidence="1">Uncharacterized protein</fullName>
    </submittedName>
</protein>
<reference evidence="1 2" key="1">
    <citation type="journal article" date="2016" name="Nat. Commun.">
        <title>Thousands of microbial genomes shed light on interconnected biogeochemical processes in an aquifer system.</title>
        <authorList>
            <person name="Anantharaman K."/>
            <person name="Brown C.T."/>
            <person name="Hug L.A."/>
            <person name="Sharon I."/>
            <person name="Castelle C.J."/>
            <person name="Probst A.J."/>
            <person name="Thomas B.C."/>
            <person name="Singh A."/>
            <person name="Wilkins M.J."/>
            <person name="Karaoz U."/>
            <person name="Brodie E.L."/>
            <person name="Williams K.H."/>
            <person name="Hubbard S.S."/>
            <person name="Banfield J.F."/>
        </authorList>
    </citation>
    <scope>NUCLEOTIDE SEQUENCE [LARGE SCALE GENOMIC DNA]</scope>
</reference>
<gene>
    <name evidence="1" type="ORF">A2824_01730</name>
</gene>
<evidence type="ECO:0000313" key="1">
    <source>
        <dbReference type="EMBL" id="OGI70153.1"/>
    </source>
</evidence>
<dbReference type="AlphaFoldDB" id="A0A1F6VKI2"/>
<accession>A0A1F6VKI2</accession>
<dbReference type="EMBL" id="MFTT01000011">
    <property type="protein sequence ID" value="OGI70153.1"/>
    <property type="molecule type" value="Genomic_DNA"/>
</dbReference>
<comment type="caution">
    <text evidence="1">The sequence shown here is derived from an EMBL/GenBank/DDBJ whole genome shotgun (WGS) entry which is preliminary data.</text>
</comment>
<name>A0A1F6VKI2_9BACT</name>
<sequence>METTEKEIKKPYTLIGDELLVGVLKELPKGKTLRFKKDTMLIFYEASKNPEYAELFKNYFFDEDGAIPYSKEISEGCFALEAACMLNITHLDFWISTGIEIRFNYHIKPKLNEEQIKLLQRLAGEMGQQVF</sequence>
<organism evidence="1 2">
    <name type="scientific">Candidatus Nomurabacteria bacterium RIFCSPHIGHO2_01_FULL_42_16</name>
    <dbReference type="NCBI Taxonomy" id="1801743"/>
    <lineage>
        <taxon>Bacteria</taxon>
        <taxon>Candidatus Nomuraibacteriota</taxon>
    </lineage>
</organism>